<dbReference type="Proteomes" id="UP000811609">
    <property type="component" value="Chromosome 14"/>
</dbReference>
<evidence type="ECO:0000256" key="1">
    <source>
        <dbReference type="SAM" id="MobiDB-lite"/>
    </source>
</evidence>
<feature type="region of interest" description="Disordered" evidence="1">
    <location>
        <begin position="1"/>
        <end position="41"/>
    </location>
</feature>
<accession>A0A8T1NEB4</accession>
<proteinExistence type="predicted"/>
<protein>
    <submittedName>
        <fullName evidence="2">Uncharacterized protein</fullName>
    </submittedName>
</protein>
<organism evidence="2 3">
    <name type="scientific">Carya illinoinensis</name>
    <name type="common">Pecan</name>
    <dbReference type="NCBI Taxonomy" id="32201"/>
    <lineage>
        <taxon>Eukaryota</taxon>
        <taxon>Viridiplantae</taxon>
        <taxon>Streptophyta</taxon>
        <taxon>Embryophyta</taxon>
        <taxon>Tracheophyta</taxon>
        <taxon>Spermatophyta</taxon>
        <taxon>Magnoliopsida</taxon>
        <taxon>eudicotyledons</taxon>
        <taxon>Gunneridae</taxon>
        <taxon>Pentapetalae</taxon>
        <taxon>rosids</taxon>
        <taxon>fabids</taxon>
        <taxon>Fagales</taxon>
        <taxon>Juglandaceae</taxon>
        <taxon>Carya</taxon>
    </lineage>
</organism>
<evidence type="ECO:0000313" key="3">
    <source>
        <dbReference type="Proteomes" id="UP000811609"/>
    </source>
</evidence>
<comment type="caution">
    <text evidence="2">The sequence shown here is derived from an EMBL/GenBank/DDBJ whole genome shotgun (WGS) entry which is preliminary data.</text>
</comment>
<reference evidence="2" key="1">
    <citation type="submission" date="2020-12" db="EMBL/GenBank/DDBJ databases">
        <title>WGS assembly of Carya illinoinensis cv. Pawnee.</title>
        <authorList>
            <person name="Platts A."/>
            <person name="Shu S."/>
            <person name="Wright S."/>
            <person name="Barry K."/>
            <person name="Edger P."/>
            <person name="Pires J.C."/>
            <person name="Schmutz J."/>
        </authorList>
    </citation>
    <scope>NUCLEOTIDE SEQUENCE</scope>
    <source>
        <tissue evidence="2">Leaf</tissue>
    </source>
</reference>
<evidence type="ECO:0000313" key="2">
    <source>
        <dbReference type="EMBL" id="KAG6628715.1"/>
    </source>
</evidence>
<feature type="compositionally biased region" description="Basic and acidic residues" evidence="1">
    <location>
        <begin position="24"/>
        <end position="34"/>
    </location>
</feature>
<gene>
    <name evidence="2" type="ORF">CIPAW_14G032200</name>
</gene>
<name>A0A8T1NEB4_CARIL</name>
<dbReference type="EMBL" id="CM031822">
    <property type="protein sequence ID" value="KAG6628715.1"/>
    <property type="molecule type" value="Genomic_DNA"/>
</dbReference>
<sequence length="77" mass="8767">MEKHKVGLPFKKPQSSRPLPEGPGSHEPETRDPKTTSPPDWFETVEGIMKSLIDPITAELKKMEERLKSLEDLLTKK</sequence>
<keyword evidence="3" id="KW-1185">Reference proteome</keyword>
<dbReference type="AlphaFoldDB" id="A0A8T1NEB4"/>